<feature type="domain" description="Methionyl/Valyl/Leucyl/Isoleucyl-tRNA synthetase anticodon-binding" evidence="11">
    <location>
        <begin position="1383"/>
        <end position="1512"/>
    </location>
</feature>
<dbReference type="HAMAP" id="MF_02004">
    <property type="entry name" value="Val_tRNA_synth_type1"/>
    <property type="match status" value="1"/>
</dbReference>
<evidence type="ECO:0000256" key="2">
    <source>
        <dbReference type="ARBA" id="ARBA00022598"/>
    </source>
</evidence>
<dbReference type="NCBIfam" id="NF004349">
    <property type="entry name" value="PRK05729.1"/>
    <property type="match status" value="1"/>
</dbReference>
<dbReference type="Pfam" id="PF00133">
    <property type="entry name" value="tRNA-synt_1"/>
    <property type="match status" value="2"/>
</dbReference>
<protein>
    <recommendedName>
        <fullName evidence="9">Valine--tRNA ligase</fullName>
        <ecNumber evidence="9">6.1.1.9</ecNumber>
    </recommendedName>
    <alternativeName>
        <fullName evidence="9">Valyl-tRNA synthetase</fullName>
        <shortName evidence="9">ValRS</shortName>
    </alternativeName>
</protein>
<comment type="similarity">
    <text evidence="9">Belongs to the class-I aminoacyl-tRNA synthetase family. ValS type 1 subfamily.</text>
</comment>
<dbReference type="PANTHER" id="PTHR11946">
    <property type="entry name" value="VALYL-TRNA SYNTHETASES"/>
    <property type="match status" value="1"/>
</dbReference>
<dbReference type="PROSITE" id="PS00178">
    <property type="entry name" value="AA_TRNA_LIGASE_I"/>
    <property type="match status" value="1"/>
</dbReference>
<evidence type="ECO:0000313" key="13">
    <source>
        <dbReference type="Proteomes" id="UP000008812"/>
    </source>
</evidence>
<dbReference type="InterPro" id="IPR002303">
    <property type="entry name" value="Valyl-tRNA_ligase"/>
</dbReference>
<organism evidence="12 13">
    <name type="scientific">Metamycoplasma arthritidis (strain 158L3-1)</name>
    <name type="common">Mycoplasma arthritidis</name>
    <dbReference type="NCBI Taxonomy" id="243272"/>
    <lineage>
        <taxon>Bacteria</taxon>
        <taxon>Bacillati</taxon>
        <taxon>Mycoplasmatota</taxon>
        <taxon>Mycoplasmoidales</taxon>
        <taxon>Metamycoplasmataceae</taxon>
        <taxon>Metamycoplasma</taxon>
    </lineage>
</organism>
<feature type="domain" description="Aminoacyl-tRNA synthetase class Ia" evidence="10">
    <location>
        <begin position="1215"/>
        <end position="1340"/>
    </location>
</feature>
<comment type="domain">
    <text evidence="9">ValRS has two distinct active sites: one for aminoacylation and one for editing. The misactivated threonine is translocated from the active site to the editing site.</text>
</comment>
<dbReference type="GO" id="GO:0005829">
    <property type="term" value="C:cytosol"/>
    <property type="evidence" value="ECO:0007669"/>
    <property type="project" value="TreeGrafter"/>
</dbReference>
<dbReference type="EMBL" id="CP001047">
    <property type="protein sequence ID" value="ACF06985.1"/>
    <property type="molecule type" value="Genomic_DNA"/>
</dbReference>
<comment type="function">
    <text evidence="9">Catalyzes the attachment of valine to tRNA(Val). As ValRS can inadvertently accommodate and process structurally similar amino acids such as threonine, to avoid such errors, it has a 'posttransfer' editing activity that hydrolyzes mischarged Thr-tRNA(Val) in a tRNA-dependent manner.</text>
</comment>
<keyword evidence="5 9" id="KW-0648">Protein biosynthesis</keyword>
<dbReference type="InterPro" id="IPR010978">
    <property type="entry name" value="tRNA-bd_arm"/>
</dbReference>
<dbReference type="InterPro" id="IPR014729">
    <property type="entry name" value="Rossmann-like_a/b/a_fold"/>
</dbReference>
<dbReference type="GO" id="GO:0005524">
    <property type="term" value="F:ATP binding"/>
    <property type="evidence" value="ECO:0007669"/>
    <property type="project" value="UniProtKB-UniRule"/>
</dbReference>
<keyword evidence="6 9" id="KW-0175">Coiled coil</keyword>
<evidence type="ECO:0000259" key="10">
    <source>
        <dbReference type="Pfam" id="PF00133"/>
    </source>
</evidence>
<dbReference type="InterPro" id="IPR009080">
    <property type="entry name" value="tRNAsynth_Ia_anticodon-bd"/>
</dbReference>
<dbReference type="SUPFAM" id="SSF52374">
    <property type="entry name" value="Nucleotidylyl transferase"/>
    <property type="match status" value="1"/>
</dbReference>
<dbReference type="GO" id="GO:0004832">
    <property type="term" value="F:valine-tRNA ligase activity"/>
    <property type="evidence" value="ECO:0007669"/>
    <property type="project" value="UniProtKB-UniRule"/>
</dbReference>
<evidence type="ECO:0000256" key="8">
    <source>
        <dbReference type="ARBA" id="ARBA00047552"/>
    </source>
</evidence>
<evidence type="ECO:0000256" key="3">
    <source>
        <dbReference type="ARBA" id="ARBA00022741"/>
    </source>
</evidence>
<dbReference type="InterPro" id="IPR002300">
    <property type="entry name" value="aa-tRNA-synth_Ia"/>
</dbReference>
<sequence>MKKSSQITSFRVTNLKKTIWDKETALGYTNLISNLSFELNENRILGFLSNDSDTKNTIFDLLVNARTPLNKYEGLIQFKNSENYQLSYLNREYITNIGYGFDKNFNDSSCQLTAYEYLLVHLKNSSTLEVAVNDFVDDWKLVFKDYEPKLKNDFEKINFELQKKLIKIKDDFAKKLDTFKINHLAKKTLKEIESIAESFVSFFKEILEQYHASEYALISLCEETISNFRNGIFYLARKDYLDARKSYFDLLNRENRDYNQQEIDCKNEIKSLQALHDDNLWENYQIIKKTYRDLMSENNYIMRSLRHRRKNIGLCINLNKELLINKKIIAFLWNYAPELRWLEQKEIQNIFESFNEMKYSINKEIKYIDTTLTNVKIMSEVKKIVNANFVINTDAVKAAINHKKDLFKEQIEDIYKKYQESNRVDFAANNIANVTALQAAENEYVRAKSEYLWNLSTFEKNIKKETSIFANKARSLWDVNQNISLRISNNFAIFQNFVTLILRNYKRNNNEVEEIVKRITNLVQYSQNLKTKIATQSTEFLIQRRLLSNGIIKDTKNLEKFIANSFIYKIFKQARISWLHFDSQINTLTLEERIELEKAKILVAKPSIIFVGSSIATLKYKQQYNLLNFLNKYVFENHIMAIYFLDSIKIASKLTSELFVIDDSLIIEEGKTLQIVSNPINPFTKRMLNYSDSETIHNYINYLEEKIDYSELNKYQIDSGHYLWCSWEQLVQWTTKNNLKNDALKKIIFSDLSWSVKEKTQIIDLENFEETTIFDMTTEIDDTDIKKGVTMEKTFDHKLVEAGREKKWRDNKFFSTHDQSKLPFTIILPPPNVTGKLHIGHALDELIPDTIIRYKKLHNFDVMWVPGKDHAGIATQAVVERLLRENNMPDRHILGREAFLEEIWKWKDAYSDNITSQWQKMGLALDYDMERFTFDKDANEAVTKVFIDMYQKGLIYYANKAINWDPKLQTALSNIEVINKEVKQKMYYLKYYFKDSDDYLEVATTRLETLYSDVAVAINPQDPRANELVDKILIHPLTKKEIPIITSEKIKLDFGTGAMKVSAHAIDDIEILEENNLEVTECIDKFGKMNKNADKWEGKDRFEAREGIFKDLEKMNMISKVEEIISNVGHSERSDEVIEILKQPQWFVKMNTLAKRLLADFNSGKGFKFIPDRFGSVLEKWMNNAHDWTISRQIWWGHRIPAWYKGKKIKVQEKSPGEGWVQDPDVLDTWFSSALAPFVFLGWPQNLTLMKRYFPTDLLVTSYDIIFFWVARMYFQSLEFLNTKPFKEVFIHGLLRDGQGRKISKSLRNGIDPIKIIEEHGVDVLKMSLIFNVTAGQDMNYGEDKIKSAKLFINKFWNIARLISSIRQESYDEFDLSKLDEFDVWILNKFIVFRNEIDSAINKYEFNVIFKKVQDFVINDFASWYLEFLKLKSNKYFIHFLFKEILITLHPFISFTTDYLFENIYREELLEANLQNFGDLSALVGAESVENLIELITTLRQYRESKQISKSQILYFAFDDAITFNENQLAIVNKLTNFTYKSNLDLSIKLSFGTIYIALDDEQKQKEIAEIEMQIKKCQEEIAFNKRFLENESFLKKAPENLINQKKKLLAEFENKLSFYQKILEEKQNSK</sequence>
<dbReference type="SUPFAM" id="SSF50677">
    <property type="entry name" value="ValRS/IleRS/LeuRS editing domain"/>
    <property type="match status" value="1"/>
</dbReference>
<dbReference type="CDD" id="cd07962">
    <property type="entry name" value="Anticodon_Ia_Val"/>
    <property type="match status" value="1"/>
</dbReference>
<evidence type="ECO:0000256" key="6">
    <source>
        <dbReference type="ARBA" id="ARBA00023054"/>
    </source>
</evidence>
<dbReference type="Gene3D" id="1.10.287.380">
    <property type="entry name" value="Valyl-tRNA synthetase, C-terminal domain"/>
    <property type="match status" value="1"/>
</dbReference>
<dbReference type="STRING" id="243272.MARTH_orf019"/>
<evidence type="ECO:0000256" key="7">
    <source>
        <dbReference type="ARBA" id="ARBA00023146"/>
    </source>
</evidence>
<dbReference type="SUPFAM" id="SSF52540">
    <property type="entry name" value="P-loop containing nucleoside triphosphate hydrolases"/>
    <property type="match status" value="1"/>
</dbReference>
<accession>B3PLT3</accession>
<dbReference type="Gene3D" id="1.10.730.10">
    <property type="entry name" value="Isoleucyl-tRNA Synthetase, Domain 1"/>
    <property type="match status" value="1"/>
</dbReference>
<dbReference type="PANTHER" id="PTHR11946:SF93">
    <property type="entry name" value="VALINE--TRNA LIGASE, CHLOROPLASTIC_MITOCHONDRIAL 2"/>
    <property type="match status" value="1"/>
</dbReference>
<dbReference type="GO" id="GO:0006438">
    <property type="term" value="P:valyl-tRNA aminoacylation"/>
    <property type="evidence" value="ECO:0007669"/>
    <property type="project" value="UniProtKB-UniRule"/>
</dbReference>
<dbReference type="RefSeq" id="WP_012497942.1">
    <property type="nucleotide sequence ID" value="NC_011025.1"/>
</dbReference>
<dbReference type="eggNOG" id="COG0525">
    <property type="taxonomic scope" value="Bacteria"/>
</dbReference>
<comment type="caution">
    <text evidence="9">Lacks conserved residue(s) required for the propagation of feature annotation.</text>
</comment>
<dbReference type="InterPro" id="IPR033705">
    <property type="entry name" value="Anticodon_Ia_Val"/>
</dbReference>
<dbReference type="FunFam" id="3.40.50.620:FF:000020">
    <property type="entry name" value="Valine--tRNA ligase, mitochondrial"/>
    <property type="match status" value="1"/>
</dbReference>
<feature type="coiled-coil region" evidence="9">
    <location>
        <begin position="1559"/>
        <end position="1630"/>
    </location>
</feature>
<feature type="binding site" evidence="9">
    <location>
        <position position="1305"/>
    </location>
    <ligand>
        <name>ATP</name>
        <dbReference type="ChEBI" id="CHEBI:30616"/>
    </ligand>
</feature>
<dbReference type="InterPro" id="IPR013155">
    <property type="entry name" value="M/V/L/I-tRNA-synth_anticd-bd"/>
</dbReference>
<feature type="domain" description="Aminoacyl-tRNA synthetase class Ia" evidence="10">
    <location>
        <begin position="806"/>
        <end position="1209"/>
    </location>
</feature>
<dbReference type="GO" id="GO:0002161">
    <property type="term" value="F:aminoacyl-tRNA deacylase activity"/>
    <property type="evidence" value="ECO:0007669"/>
    <property type="project" value="InterPro"/>
</dbReference>
<dbReference type="Pfam" id="PF08264">
    <property type="entry name" value="Anticodon_1"/>
    <property type="match status" value="1"/>
</dbReference>
<keyword evidence="3 9" id="KW-0547">Nucleotide-binding</keyword>
<dbReference type="NCBIfam" id="TIGR00422">
    <property type="entry name" value="valS"/>
    <property type="match status" value="1"/>
</dbReference>
<evidence type="ECO:0000259" key="11">
    <source>
        <dbReference type="Pfam" id="PF08264"/>
    </source>
</evidence>
<evidence type="ECO:0000256" key="4">
    <source>
        <dbReference type="ARBA" id="ARBA00022840"/>
    </source>
</evidence>
<dbReference type="InterPro" id="IPR001412">
    <property type="entry name" value="aa-tRNA-synth_I_CS"/>
</dbReference>
<dbReference type="Gene3D" id="3.40.50.620">
    <property type="entry name" value="HUPs"/>
    <property type="match status" value="2"/>
</dbReference>
<dbReference type="EC" id="6.1.1.9" evidence="9"/>
<evidence type="ECO:0000313" key="12">
    <source>
        <dbReference type="EMBL" id="ACF06985.1"/>
    </source>
</evidence>
<evidence type="ECO:0000256" key="9">
    <source>
        <dbReference type="HAMAP-Rule" id="MF_02004"/>
    </source>
</evidence>
<evidence type="ECO:0000256" key="1">
    <source>
        <dbReference type="ARBA" id="ARBA00022490"/>
    </source>
</evidence>
<keyword evidence="1 9" id="KW-0963">Cytoplasm</keyword>
<dbReference type="KEGG" id="mat:MARTH_orf019"/>
<dbReference type="SUPFAM" id="SSF46589">
    <property type="entry name" value="tRNA-binding arm"/>
    <property type="match status" value="1"/>
</dbReference>
<dbReference type="Proteomes" id="UP000008812">
    <property type="component" value="Chromosome"/>
</dbReference>
<dbReference type="SUPFAM" id="SSF47323">
    <property type="entry name" value="Anticodon-binding domain of a subclass of class I aminoacyl-tRNA synthetases"/>
    <property type="match status" value="1"/>
</dbReference>
<gene>
    <name evidence="12" type="primary">oppF-valS</name>
    <name evidence="9" type="synonym">valS</name>
    <name evidence="12" type="ordered locus">MARTH_orf019</name>
</gene>
<evidence type="ECO:0000256" key="5">
    <source>
        <dbReference type="ARBA" id="ARBA00022917"/>
    </source>
</evidence>
<keyword evidence="4 9" id="KW-0067">ATP-binding</keyword>
<dbReference type="InterPro" id="IPR037118">
    <property type="entry name" value="Val-tRNA_synth_C_sf"/>
</dbReference>
<proteinExistence type="inferred from homology"/>
<comment type="domain">
    <text evidence="9">The C-terminal coiled-coil domain is crucial for aminoacylation activity.</text>
</comment>
<dbReference type="HOGENOM" id="CLU_003315_0_0_14"/>
<name>B3PLT3_META1</name>
<keyword evidence="2 9" id="KW-0436">Ligase</keyword>
<dbReference type="InterPro" id="IPR009008">
    <property type="entry name" value="Val/Leu/Ile-tRNA-synth_edit"/>
</dbReference>
<feature type="short sequence motif" description="'HIGH' region" evidence="9">
    <location>
        <begin position="831"/>
        <end position="841"/>
    </location>
</feature>
<reference evidence="12 13" key="1">
    <citation type="journal article" date="2008" name="Infect. Immun.">
        <title>Genome of Mycoplasma arthritidis.</title>
        <authorList>
            <person name="Dybvig K."/>
            <person name="Zuhua C."/>
            <person name="Lao P."/>
            <person name="Jordan D.S."/>
            <person name="French C.T."/>
            <person name="Tu A.H."/>
            <person name="Loraine A.E."/>
        </authorList>
    </citation>
    <scope>NUCLEOTIDE SEQUENCE [LARGE SCALE GENOMIC DNA]</scope>
    <source>
        <strain evidence="12 13">158L3-1</strain>
    </source>
</reference>
<comment type="subunit">
    <text evidence="9">Monomer.</text>
</comment>
<comment type="subcellular location">
    <subcellularLocation>
        <location evidence="9">Cytoplasm</location>
    </subcellularLocation>
</comment>
<dbReference type="CDD" id="cd00817">
    <property type="entry name" value="ValRS_core"/>
    <property type="match status" value="1"/>
</dbReference>
<comment type="catalytic activity">
    <reaction evidence="8 9">
        <text>tRNA(Val) + L-valine + ATP = L-valyl-tRNA(Val) + AMP + diphosphate</text>
        <dbReference type="Rhea" id="RHEA:10704"/>
        <dbReference type="Rhea" id="RHEA-COMP:9672"/>
        <dbReference type="Rhea" id="RHEA-COMP:9708"/>
        <dbReference type="ChEBI" id="CHEBI:30616"/>
        <dbReference type="ChEBI" id="CHEBI:33019"/>
        <dbReference type="ChEBI" id="CHEBI:57762"/>
        <dbReference type="ChEBI" id="CHEBI:78442"/>
        <dbReference type="ChEBI" id="CHEBI:78537"/>
        <dbReference type="ChEBI" id="CHEBI:456215"/>
        <dbReference type="EC" id="6.1.1.9"/>
    </reaction>
</comment>
<keyword evidence="7 9" id="KW-0030">Aminoacyl-tRNA synthetase</keyword>
<dbReference type="PRINTS" id="PR00986">
    <property type="entry name" value="TRNASYNTHVAL"/>
</dbReference>
<keyword evidence="13" id="KW-1185">Reference proteome</keyword>
<dbReference type="InterPro" id="IPR027417">
    <property type="entry name" value="P-loop_NTPase"/>
</dbReference>